<feature type="domain" description="Cadherin" evidence="14">
    <location>
        <begin position="1080"/>
        <end position="1163"/>
    </location>
</feature>
<evidence type="ECO:0000256" key="13">
    <source>
        <dbReference type="SAM" id="Phobius"/>
    </source>
</evidence>
<evidence type="ECO:0000256" key="11">
    <source>
        <dbReference type="PROSITE-ProRule" id="PRU00043"/>
    </source>
</evidence>
<dbReference type="OrthoDB" id="6252479at2759"/>
<evidence type="ECO:0000256" key="4">
    <source>
        <dbReference type="ARBA" id="ARBA00022729"/>
    </source>
</evidence>
<dbReference type="InterPro" id="IPR020894">
    <property type="entry name" value="Cadherin_CS"/>
</dbReference>
<keyword evidence="6 11" id="KW-0106">Calcium</keyword>
<feature type="domain" description="Cadherin" evidence="14">
    <location>
        <begin position="201"/>
        <end position="298"/>
    </location>
</feature>
<feature type="domain" description="Cadherin" evidence="14">
    <location>
        <begin position="1645"/>
        <end position="1755"/>
    </location>
</feature>
<feature type="domain" description="Cadherin" evidence="14">
    <location>
        <begin position="1857"/>
        <end position="1960"/>
    </location>
</feature>
<keyword evidence="8 13" id="KW-1133">Transmembrane helix</keyword>
<dbReference type="FunFam" id="2.60.40.60:FF:000013">
    <property type="entry name" value="Cadherin EGF LAG seven-pass G-type receptor"/>
    <property type="match status" value="1"/>
</dbReference>
<gene>
    <name evidence="15" type="ORF">CBOVIS_LOCUS4313</name>
</gene>
<dbReference type="PANTHER" id="PTHR24025">
    <property type="entry name" value="DESMOGLEIN FAMILY MEMBER"/>
    <property type="match status" value="1"/>
</dbReference>
<feature type="domain" description="Cadherin" evidence="14">
    <location>
        <begin position="1364"/>
        <end position="1461"/>
    </location>
</feature>
<feature type="region of interest" description="Disordered" evidence="12">
    <location>
        <begin position="2041"/>
        <end position="2074"/>
    </location>
</feature>
<feature type="transmembrane region" description="Helical" evidence="13">
    <location>
        <begin position="1968"/>
        <end position="1989"/>
    </location>
</feature>
<evidence type="ECO:0000259" key="14">
    <source>
        <dbReference type="PROSITE" id="PS50268"/>
    </source>
</evidence>
<feature type="domain" description="Cadherin" evidence="14">
    <location>
        <begin position="1268"/>
        <end position="1364"/>
    </location>
</feature>
<keyword evidence="3 13" id="KW-0812">Transmembrane</keyword>
<proteinExistence type="predicted"/>
<dbReference type="InterPro" id="IPR002126">
    <property type="entry name" value="Cadherin-like_dom"/>
</dbReference>
<name>A0A8S1EHE5_9PELO</name>
<feature type="domain" description="Cadherin" evidence="14">
    <location>
        <begin position="101"/>
        <end position="200"/>
    </location>
</feature>
<dbReference type="GO" id="GO:0005911">
    <property type="term" value="C:cell-cell junction"/>
    <property type="evidence" value="ECO:0007669"/>
    <property type="project" value="TreeGrafter"/>
</dbReference>
<feature type="domain" description="Cadherin" evidence="14">
    <location>
        <begin position="506"/>
        <end position="613"/>
    </location>
</feature>
<feature type="domain" description="Cadherin" evidence="14">
    <location>
        <begin position="20"/>
        <end position="100"/>
    </location>
</feature>
<keyword evidence="10" id="KW-1015">Disulfide bond</keyword>
<feature type="domain" description="Cadherin" evidence="14">
    <location>
        <begin position="789"/>
        <end position="886"/>
    </location>
</feature>
<dbReference type="PROSITE" id="PS50268">
    <property type="entry name" value="CADHERIN_2"/>
    <property type="match status" value="15"/>
</dbReference>
<feature type="domain" description="Cadherin" evidence="14">
    <location>
        <begin position="1554"/>
        <end position="1644"/>
    </location>
</feature>
<evidence type="ECO:0000256" key="12">
    <source>
        <dbReference type="SAM" id="MobiDB-lite"/>
    </source>
</evidence>
<keyword evidence="9 13" id="KW-0472">Membrane</keyword>
<evidence type="ECO:0000313" key="16">
    <source>
        <dbReference type="Proteomes" id="UP000494206"/>
    </source>
</evidence>
<feature type="domain" description="Cadherin" evidence="14">
    <location>
        <begin position="299"/>
        <end position="403"/>
    </location>
</feature>
<sequence>MKHKRNLESARKRESELDEVAATNRECGYSKRIRFGISPPADQFLSIDSISGTVCISKQFDYETTKSFQATVTATNSNAESSTSLIAIKLTDVNDNWPVFYPNEYQLTVREGAMPTEALLVVSATDDDDGLLGDVAYQIVSESRSFAIDSKSGEIFAKRDLTKGRYHLVVSAKDGQGLAAEYPANVHITVVGPEARTPEFSRTKYVIRTTEDILPGIAIGSVAAVSEGRIRYSIYSGDPQHQFSIDEESGKIFVTRDLDADAQDSILLNVQATIDGGFSNQTQVLVVIDDHNDNPPVFANSMIEITVGEDTVVDEPFYVVQASDKDKKNNGRITYSIISTHPTSAIAIDSISGQITTRKPFDYESVRDFRVRIRAQDGGIPPKSSNMTLFVHIADVNDNSPAFDRKTYRMEIVENSPPKSLVGRVIASDLDSHENGHVVYRITNGSEYFGIDEKLGTIYTKRSLDREVISHVDITVSAHDRGSPPRSSSVDVRVDVLDVNDNPPSCQSITPIVVPENAPPSLAIGTIVASDPDKGQNGSVLYRAQLQHSLFVVKANGDVYLRRQLNASDEQLQRLSVIVSDQGTPKKSTVCHVGVRVAKGASNIRLYEPIPRMVAIPSECVAGCRLAFINATGVATWQIQSSEISNHFSLRDGVVAMMSLPAHRPPYSLVVVLSDSQGRQKSLHLRITSDSSAARDEVFRIAETTSIGSKIGRLGERLLDAFYRRVDECPLELDETSGALYLADGIRSSRRADNYSCTFEKYNTTDGSVEEMRVDLEVARARNDKPAFDDEQVTLSIGEDTLPGSIIFTANATSVEDGPISYRFAGAVENFAIDQFTGDVSLVDALDYRKKAQYHIVIEAFTTSRPTSMLLTLNVEESLGVRVPRIISPPLILISAEVRKGAIVHRVIADGAASYEINSDDSGFEIDSATGEINVVKTTEVSSEIVVRARNADKFDEQIVAIRTINDTSANHWHFFEQQQLKVEMKASPAAKNQPIASFLWRGAELSLVPKNDAMFELKDGYLIAKSDNIPPQSYHLTVLAESEDGGEFDWCQVEIKVTSSENTAKLASGSCGAMTIEENADYHGPIKRVIASGATPNATFRFQGVKDEFTIDAKTGEIFAKALDRERAQEHLLVVILTDTLGNDSCTIRVSVADVNDNRPIFDDVPQQLEINETAQVGDVIYRFSASDKDIGNNGKISFELLDDPSQSLDVIPETGALVFRRSSSNEMKAWNIRVKAFDHGNPSQSSDQVIQIVSRASRAASPPTFLRQSYLASVDEGMPRGQFVAKLESSLAEDHGITYSIVEGNVDAAFNIDSDGIIRTNLELDHEIYERYNLKVIGIGKQQISTRIDVKVNNLNDNIPSFPVFHQRKMSEAARIGSFVASIAAKDVDQLAPLQYFLHEPDEKFHLDRFTGVVHLIDALDYETKKEHVLKLRVTDGMFDTYSNLTISVIDVNDNPPVFGKPMYEIRVAKHTFSSSVPVATIEAMDLDATSRIVYTVKPGDLLSIDGNGTLYLAEARDVVGTITASDGELTSHAPVVIRIVDDQKFEPIVFTRNVFRFKVFENSPIGMSIGNFSTENRERFYRILSPQAAKTFAIDRFGRILIEADVDRETRAFYEFHVETNNEKCRVEIEILDENDNSPKFAQGVVHVNLKDGMTHGQIIGSLIAHDPDAMENGRLTYRILTGNDYGIVSIHQDSGAIAFNEWNDAQLFEQPNATWRMIVEASDHGNPSLSSLATVIVSVKMSAWSGSAPFFVLPAYEIHVLEGTPMNTMVQKVRASNRLGLKNSGLMYSLKDHNGKLSIDVLTGEIKLKTHLDWESEPIHSMLLSVSDGNGRSAVVPLRLIVEPIDEFAPVFTQPAYTFKVPLSTEPGESIGQIRAIDEDGGVHGIVHYSILDRQSTVEIEKTSGVIYLRKSLENRRNLTIEQFNVAAFSGPLKQSKATVRLEIGPFESHSRLPKILEMRTVQFGIAILVLLVGVLIVTIGLCMCRSRRDGKASRSGGGGGGAIKVANVFSGPPKPQKQVYSVQTGEIRVLSGDIAASESMPSTTSSSDALRGGVARGSSRSQIDSGIDPDNISVSSSVTDYLVSLGVNANPIPPKIRQTCTYDSLKTASMNDYIYARVEDVLPPGPISLTNPHHHSLLRQPLYTSAHQKRAPVVPSFEPLTEIFNEIIEMKKDEEEQQRKRRKEYVQVEI</sequence>
<keyword evidence="2" id="KW-0245">EGF-like domain</keyword>
<evidence type="ECO:0000256" key="7">
    <source>
        <dbReference type="ARBA" id="ARBA00022889"/>
    </source>
</evidence>
<dbReference type="Gene3D" id="2.60.40.60">
    <property type="entry name" value="Cadherins"/>
    <property type="match status" value="16"/>
</dbReference>
<evidence type="ECO:0000256" key="5">
    <source>
        <dbReference type="ARBA" id="ARBA00022737"/>
    </source>
</evidence>
<dbReference type="InterPro" id="IPR050971">
    <property type="entry name" value="Cadherin-domain_protein"/>
</dbReference>
<dbReference type="InterPro" id="IPR015919">
    <property type="entry name" value="Cadherin-like_sf"/>
</dbReference>
<dbReference type="SMART" id="SM00112">
    <property type="entry name" value="CA"/>
    <property type="match status" value="16"/>
</dbReference>
<keyword evidence="7" id="KW-0130">Cell adhesion</keyword>
<dbReference type="PROSITE" id="PS00232">
    <property type="entry name" value="CADHERIN_1"/>
    <property type="match status" value="6"/>
</dbReference>
<feature type="domain" description="Cadherin" evidence="14">
    <location>
        <begin position="404"/>
        <end position="506"/>
    </location>
</feature>
<dbReference type="PRINTS" id="PR00205">
    <property type="entry name" value="CADHERIN"/>
</dbReference>
<dbReference type="EMBL" id="CADEPM010000003">
    <property type="protein sequence ID" value="CAB3401585.1"/>
    <property type="molecule type" value="Genomic_DNA"/>
</dbReference>
<dbReference type="FunFam" id="2.60.40.60:FF:000020">
    <property type="entry name" value="Dachsous cadherin-related 1b"/>
    <property type="match status" value="1"/>
</dbReference>
<dbReference type="GO" id="GO:0030855">
    <property type="term" value="P:epithelial cell differentiation"/>
    <property type="evidence" value="ECO:0007669"/>
    <property type="project" value="UniProtKB-ARBA"/>
</dbReference>
<dbReference type="GO" id="GO:0007411">
    <property type="term" value="P:axon guidance"/>
    <property type="evidence" value="ECO:0007669"/>
    <property type="project" value="UniProtKB-ARBA"/>
</dbReference>
<evidence type="ECO:0000256" key="10">
    <source>
        <dbReference type="ARBA" id="ARBA00023157"/>
    </source>
</evidence>
<evidence type="ECO:0000313" key="15">
    <source>
        <dbReference type="EMBL" id="CAB3401585.1"/>
    </source>
</evidence>
<reference evidence="15 16" key="1">
    <citation type="submission" date="2020-04" db="EMBL/GenBank/DDBJ databases">
        <authorList>
            <person name="Laetsch R D."/>
            <person name="Stevens L."/>
            <person name="Kumar S."/>
            <person name="Blaxter L. M."/>
        </authorList>
    </citation>
    <scope>NUCLEOTIDE SEQUENCE [LARGE SCALE GENOMIC DNA]</scope>
</reference>
<dbReference type="SUPFAM" id="SSF49313">
    <property type="entry name" value="Cadherin-like"/>
    <property type="match status" value="16"/>
</dbReference>
<evidence type="ECO:0000256" key="2">
    <source>
        <dbReference type="ARBA" id="ARBA00022536"/>
    </source>
</evidence>
<evidence type="ECO:0000256" key="1">
    <source>
        <dbReference type="ARBA" id="ARBA00004370"/>
    </source>
</evidence>
<feature type="domain" description="Cadherin" evidence="14">
    <location>
        <begin position="1164"/>
        <end position="1267"/>
    </location>
</feature>
<comment type="caution">
    <text evidence="15">The sequence shown here is derived from an EMBL/GenBank/DDBJ whole genome shotgun (WGS) entry which is preliminary data.</text>
</comment>
<dbReference type="GO" id="GO:0005509">
    <property type="term" value="F:calcium ion binding"/>
    <property type="evidence" value="ECO:0007669"/>
    <property type="project" value="UniProtKB-UniRule"/>
</dbReference>
<keyword evidence="16" id="KW-1185">Reference proteome</keyword>
<comment type="subcellular location">
    <subcellularLocation>
        <location evidence="1">Membrane</location>
    </subcellularLocation>
</comment>
<organism evidence="15 16">
    <name type="scientific">Caenorhabditis bovis</name>
    <dbReference type="NCBI Taxonomy" id="2654633"/>
    <lineage>
        <taxon>Eukaryota</taxon>
        <taxon>Metazoa</taxon>
        <taxon>Ecdysozoa</taxon>
        <taxon>Nematoda</taxon>
        <taxon>Chromadorea</taxon>
        <taxon>Rhabditida</taxon>
        <taxon>Rhabditina</taxon>
        <taxon>Rhabditomorpha</taxon>
        <taxon>Rhabditoidea</taxon>
        <taxon>Rhabditidae</taxon>
        <taxon>Peloderinae</taxon>
        <taxon>Caenorhabditis</taxon>
    </lineage>
</organism>
<evidence type="ECO:0000256" key="9">
    <source>
        <dbReference type="ARBA" id="ARBA00023136"/>
    </source>
</evidence>
<dbReference type="CDD" id="cd11304">
    <property type="entry name" value="Cadherin_repeat"/>
    <property type="match status" value="16"/>
</dbReference>
<accession>A0A8S1EHE5</accession>
<feature type="domain" description="Cadherin" evidence="14">
    <location>
        <begin position="1756"/>
        <end position="1856"/>
    </location>
</feature>
<keyword evidence="5" id="KW-0677">Repeat</keyword>
<dbReference type="GO" id="GO:0005886">
    <property type="term" value="C:plasma membrane"/>
    <property type="evidence" value="ECO:0007669"/>
    <property type="project" value="InterPro"/>
</dbReference>
<dbReference type="Pfam" id="PF00028">
    <property type="entry name" value="Cadherin"/>
    <property type="match status" value="11"/>
</dbReference>
<dbReference type="Proteomes" id="UP000494206">
    <property type="component" value="Unassembled WGS sequence"/>
</dbReference>
<feature type="compositionally biased region" description="Low complexity" evidence="12">
    <location>
        <begin position="2042"/>
        <end position="2052"/>
    </location>
</feature>
<evidence type="ECO:0000256" key="6">
    <source>
        <dbReference type="ARBA" id="ARBA00022837"/>
    </source>
</evidence>
<protein>
    <recommendedName>
        <fullName evidence="14">Cadherin domain-containing protein</fullName>
    </recommendedName>
</protein>
<evidence type="ECO:0000256" key="8">
    <source>
        <dbReference type="ARBA" id="ARBA00022989"/>
    </source>
</evidence>
<keyword evidence="4" id="KW-0732">Signal</keyword>
<dbReference type="PANTHER" id="PTHR24025:SF23">
    <property type="entry name" value="NEURAL-CADHERIN"/>
    <property type="match status" value="1"/>
</dbReference>
<evidence type="ECO:0000256" key="3">
    <source>
        <dbReference type="ARBA" id="ARBA00022692"/>
    </source>
</evidence>
<dbReference type="GO" id="GO:0007156">
    <property type="term" value="P:homophilic cell adhesion via plasma membrane adhesion molecules"/>
    <property type="evidence" value="ECO:0007669"/>
    <property type="project" value="InterPro"/>
</dbReference>